<dbReference type="RefSeq" id="WP_105337025.1">
    <property type="nucleotide sequence ID" value="NZ_PUHZ01000019.1"/>
</dbReference>
<dbReference type="EMBL" id="PUHZ01000019">
    <property type="protein sequence ID" value="PQO44498.1"/>
    <property type="molecule type" value="Genomic_DNA"/>
</dbReference>
<dbReference type="Pfam" id="PF01882">
    <property type="entry name" value="DUF58"/>
    <property type="match status" value="1"/>
</dbReference>
<evidence type="ECO:0000313" key="3">
    <source>
        <dbReference type="Proteomes" id="UP000237819"/>
    </source>
</evidence>
<dbReference type="PANTHER" id="PTHR33608">
    <property type="entry name" value="BLL2464 PROTEIN"/>
    <property type="match status" value="1"/>
</dbReference>
<dbReference type="AlphaFoldDB" id="A0A2S8GJ88"/>
<accession>A0A2S8GJ88</accession>
<feature type="domain" description="DUF58" evidence="1">
    <location>
        <begin position="51"/>
        <end position="254"/>
    </location>
</feature>
<dbReference type="Proteomes" id="UP000237819">
    <property type="component" value="Unassembled WGS sequence"/>
</dbReference>
<protein>
    <submittedName>
        <fullName evidence="2">DUF58 domain-containing protein</fullName>
    </submittedName>
</protein>
<dbReference type="InterPro" id="IPR036465">
    <property type="entry name" value="vWFA_dom_sf"/>
</dbReference>
<sequence length="300" mass="34029">MAKTNIVSDLLSPELLAQLERMELVSRKVFRGRMKGERRSKRKGTSVEFADFRPYVAGDDLRFIDWNMYARLDRLFLKMFLEEEDLHFYTLIDASTSMDFGTPSKLTYAKQLAAALGFVGLCRTDRVRIETLGTSLRKPGPVLRGRQSVWRMLDYLNGIEAGENVSLLEGAKNFCLRNSGKGILVLVTDLMDKSGFEPALRFLSTQQMDVYVIQTLAPVELNPAEQIKGDLKLVDCEDGDIAEITVSRPLLDKYKRTLDAFVDGARTFCAKRGMMYMLANTEVPVENLVSNYLRQRGLVR</sequence>
<dbReference type="Gene3D" id="3.40.50.410">
    <property type="entry name" value="von Willebrand factor, type A domain"/>
    <property type="match status" value="1"/>
</dbReference>
<evidence type="ECO:0000259" key="1">
    <source>
        <dbReference type="Pfam" id="PF01882"/>
    </source>
</evidence>
<name>A0A2S8GJ88_9BACT</name>
<organism evidence="2 3">
    <name type="scientific">Blastopirellula marina</name>
    <dbReference type="NCBI Taxonomy" id="124"/>
    <lineage>
        <taxon>Bacteria</taxon>
        <taxon>Pseudomonadati</taxon>
        <taxon>Planctomycetota</taxon>
        <taxon>Planctomycetia</taxon>
        <taxon>Pirellulales</taxon>
        <taxon>Pirellulaceae</taxon>
        <taxon>Blastopirellula</taxon>
    </lineage>
</organism>
<dbReference type="OrthoDB" id="9780819at2"/>
<reference evidence="2 3" key="1">
    <citation type="submission" date="2018-02" db="EMBL/GenBank/DDBJ databases">
        <title>Comparative genomes isolates from brazilian mangrove.</title>
        <authorList>
            <person name="Araujo J.E."/>
            <person name="Taketani R.G."/>
            <person name="Silva M.C.P."/>
            <person name="Loureco M.V."/>
            <person name="Andreote F.D."/>
        </authorList>
    </citation>
    <scope>NUCLEOTIDE SEQUENCE [LARGE SCALE GENOMIC DNA]</scope>
    <source>
        <strain evidence="2 3">Nap-Phe MGV</strain>
    </source>
</reference>
<proteinExistence type="predicted"/>
<dbReference type="SUPFAM" id="SSF53300">
    <property type="entry name" value="vWA-like"/>
    <property type="match status" value="1"/>
</dbReference>
<comment type="caution">
    <text evidence="2">The sequence shown here is derived from an EMBL/GenBank/DDBJ whole genome shotgun (WGS) entry which is preliminary data.</text>
</comment>
<gene>
    <name evidence="2" type="ORF">C5Y93_18990</name>
</gene>
<evidence type="ECO:0000313" key="2">
    <source>
        <dbReference type="EMBL" id="PQO44498.1"/>
    </source>
</evidence>
<dbReference type="InterPro" id="IPR002881">
    <property type="entry name" value="DUF58"/>
</dbReference>
<dbReference type="PANTHER" id="PTHR33608:SF7">
    <property type="entry name" value="DUF58 DOMAIN-CONTAINING PROTEIN"/>
    <property type="match status" value="1"/>
</dbReference>